<keyword evidence="2 9" id="KW-0479">Metal-binding</keyword>
<gene>
    <name evidence="10" type="primary">LOC732715</name>
</gene>
<feature type="binding site" evidence="9">
    <location>
        <position position="488"/>
    </location>
    <ligand>
        <name>Fe cation</name>
        <dbReference type="ChEBI" id="CHEBI:24875"/>
        <note>catalytic</note>
    </ligand>
</feature>
<comment type="catalytic activity">
    <reaction evidence="8">
        <text>all-trans-zeaxanthin + 2 O2 = 4,9-dimethyldodeca-2,4,6,8,10-pentaenedial + 2 (3R)-hydroxy-beta-ionone</text>
        <dbReference type="Rhea" id="RHEA:26393"/>
        <dbReference type="ChEBI" id="CHEBI:15379"/>
        <dbReference type="ChEBI" id="CHEBI:27547"/>
        <dbReference type="ChEBI" id="CHEBI:53171"/>
        <dbReference type="ChEBI" id="CHEBI:53173"/>
        <dbReference type="EC" id="1.14.99.n4"/>
    </reaction>
</comment>
<evidence type="ECO:0000256" key="1">
    <source>
        <dbReference type="ARBA" id="ARBA00006787"/>
    </source>
</evidence>
<keyword evidence="4" id="KW-0223">Dioxygenase</keyword>
<dbReference type="Gramene" id="Zm00001eb402840_T001">
    <property type="protein sequence ID" value="Zm00001eb402840_P001"/>
    <property type="gene ID" value="Zm00001eb402840"/>
</dbReference>
<protein>
    <recommendedName>
        <fullName evidence="7">carotenoid 9,10-dioxygenase</fullName>
        <ecNumber evidence="7">1.14.99.n4</ecNumber>
    </recommendedName>
</protein>
<comment type="cofactor">
    <cofactor evidence="9">
        <name>Fe(2+)</name>
        <dbReference type="ChEBI" id="CHEBI:29033"/>
    </cofactor>
    <text evidence="9">Binds 1 Fe(2+) ion per subunit.</text>
</comment>
<dbReference type="Pfam" id="PF03055">
    <property type="entry name" value="RPE65"/>
    <property type="match status" value="1"/>
</dbReference>
<feature type="binding site" evidence="9">
    <location>
        <position position="230"/>
    </location>
    <ligand>
        <name>Fe cation</name>
        <dbReference type="ChEBI" id="CHEBI:24875"/>
        <note>catalytic</note>
    </ligand>
</feature>
<evidence type="ECO:0000256" key="5">
    <source>
        <dbReference type="ARBA" id="ARBA00023002"/>
    </source>
</evidence>
<dbReference type="OrthoDB" id="1069523at2759"/>
<dbReference type="AlphaFoldDB" id="A0A804RAP5"/>
<evidence type="ECO:0000256" key="9">
    <source>
        <dbReference type="PIRSR" id="PIRSR604294-1"/>
    </source>
</evidence>
<dbReference type="EnsemblPlants" id="Zm00001eb402840_T001">
    <property type="protein sequence ID" value="Zm00001eb402840_P001"/>
    <property type="gene ID" value="Zm00001eb402840"/>
</dbReference>
<keyword evidence="11" id="KW-1185">Reference proteome</keyword>
<evidence type="ECO:0000256" key="7">
    <source>
        <dbReference type="ARBA" id="ARBA00039084"/>
    </source>
</evidence>
<evidence type="ECO:0000256" key="8">
    <source>
        <dbReference type="ARBA" id="ARBA00048709"/>
    </source>
</evidence>
<sequence length="504" mass="56779">MGTEAEQPDMDSHRNDGVVVVPAPRPRKGLASWALDLLESLAVRLGHDKTKPLHWLSGNFAPVVEETPPAPNLSVRGHLPECLNGEFVRVGPNPKFAPVAGYHWFDGDGMIHAMRIKDGKATYVSRYVKTARLKQEEYFGGAKFMKIGDLKGFFGLFMVQMQQLRKKFKVLDFTYGFGTANTALIYHHGKLMALSEADKPYVVKVLEDGDLQTLGLLDYDKRLKHSFTAHPKVDPFTENYSIFMDLPLLFRPKEMVKNGEFIYKFDPTKKGRFGILPRYAKDDKLIRWFQLPNCFIFHNANAWEEGDEVVLITCRLENPDLDKVNGYQSDKLENFGNELYEMRFNMKTGAASQKQLSVSAVDFPRVNESYTGRKQRYVYCTILDSIAKVTGIIKFDLHAEPESGVKELEVGGNVQGIYDLGPGRFGSEAIFVPKHPGVSGEEDDGYLIFFVHDENTGKSEVNVIDAKTMSADPVAVVELPNRVPYGFHAFFVTEDQLARQAEGQ</sequence>
<dbReference type="PANTHER" id="PTHR10543:SF89">
    <property type="entry name" value="CAROTENOID 9,10(9',10')-CLEAVAGE DIOXYGENASE 1"/>
    <property type="match status" value="1"/>
</dbReference>
<feature type="binding site" evidence="9">
    <location>
        <position position="298"/>
    </location>
    <ligand>
        <name>Fe cation</name>
        <dbReference type="ChEBI" id="CHEBI:24875"/>
        <note>catalytic</note>
    </ligand>
</feature>
<organism evidence="10 11">
    <name type="scientific">Zea mays</name>
    <name type="common">Maize</name>
    <dbReference type="NCBI Taxonomy" id="4577"/>
    <lineage>
        <taxon>Eukaryota</taxon>
        <taxon>Viridiplantae</taxon>
        <taxon>Streptophyta</taxon>
        <taxon>Embryophyta</taxon>
        <taxon>Tracheophyta</taxon>
        <taxon>Spermatophyta</taxon>
        <taxon>Magnoliopsida</taxon>
        <taxon>Liliopsida</taxon>
        <taxon>Poales</taxon>
        <taxon>Poaceae</taxon>
        <taxon>PACMAD clade</taxon>
        <taxon>Panicoideae</taxon>
        <taxon>Andropogonodae</taxon>
        <taxon>Andropogoneae</taxon>
        <taxon>Tripsacinae</taxon>
        <taxon>Zea</taxon>
    </lineage>
</organism>
<keyword evidence="3" id="KW-0809">Transit peptide</keyword>
<evidence type="ECO:0000256" key="4">
    <source>
        <dbReference type="ARBA" id="ARBA00022964"/>
    </source>
</evidence>
<dbReference type="EC" id="1.14.99.n4" evidence="7"/>
<evidence type="ECO:0000313" key="10">
    <source>
        <dbReference type="EnsemblPlants" id="Zm00001eb402840_P001"/>
    </source>
</evidence>
<dbReference type="GO" id="GO:0046872">
    <property type="term" value="F:metal ion binding"/>
    <property type="evidence" value="ECO:0007669"/>
    <property type="project" value="UniProtKB-KW"/>
</dbReference>
<evidence type="ECO:0007829" key="12">
    <source>
        <dbReference type="PeptideAtlas" id="A0A804RAP5"/>
    </source>
</evidence>
<evidence type="ECO:0000256" key="6">
    <source>
        <dbReference type="ARBA" id="ARBA00023004"/>
    </source>
</evidence>
<dbReference type="InterPro" id="IPR004294">
    <property type="entry name" value="Carotenoid_Oase"/>
</dbReference>
<reference evidence="10" key="2">
    <citation type="submission" date="2019-07" db="EMBL/GenBank/DDBJ databases">
        <authorList>
            <person name="Seetharam A."/>
            <person name="Woodhouse M."/>
            <person name="Cannon E."/>
        </authorList>
    </citation>
    <scope>NUCLEOTIDE SEQUENCE [LARGE SCALE GENOMIC DNA]</scope>
    <source>
        <strain evidence="10">cv. B73</strain>
    </source>
</reference>
<dbReference type="PANTHER" id="PTHR10543">
    <property type="entry name" value="BETA-CAROTENE DIOXYGENASE"/>
    <property type="match status" value="1"/>
</dbReference>
<keyword evidence="6 9" id="KW-0408">Iron</keyword>
<dbReference type="Proteomes" id="UP000007305">
    <property type="component" value="Chromosome 9"/>
</dbReference>
<reference evidence="11" key="1">
    <citation type="journal article" date="2009" name="Science">
        <title>The B73 maize genome: complexity, diversity, and dynamics.</title>
        <authorList>
            <person name="Schnable P.S."/>
            <person name="Ware D."/>
            <person name="Fulton R.S."/>
            <person name="Stein J.C."/>
            <person name="Wei F."/>
            <person name="Pasternak S."/>
            <person name="Liang C."/>
            <person name="Zhang J."/>
            <person name="Fulton L."/>
            <person name="Graves T.A."/>
            <person name="Minx P."/>
            <person name="Reily A.D."/>
            <person name="Courtney L."/>
            <person name="Kruchowski S.S."/>
            <person name="Tomlinson C."/>
            <person name="Strong C."/>
            <person name="Delehaunty K."/>
            <person name="Fronick C."/>
            <person name="Courtney B."/>
            <person name="Rock S.M."/>
            <person name="Belter E."/>
            <person name="Du F."/>
            <person name="Kim K."/>
            <person name="Abbott R.M."/>
            <person name="Cotton M."/>
            <person name="Levy A."/>
            <person name="Marchetto P."/>
            <person name="Ochoa K."/>
            <person name="Jackson S.M."/>
            <person name="Gillam B."/>
            <person name="Chen W."/>
            <person name="Yan L."/>
            <person name="Higginbotham J."/>
            <person name="Cardenas M."/>
            <person name="Waligorski J."/>
            <person name="Applebaum E."/>
            <person name="Phelps L."/>
            <person name="Falcone J."/>
            <person name="Kanchi K."/>
            <person name="Thane T."/>
            <person name="Scimone A."/>
            <person name="Thane N."/>
            <person name="Henke J."/>
            <person name="Wang T."/>
            <person name="Ruppert J."/>
            <person name="Shah N."/>
            <person name="Rotter K."/>
            <person name="Hodges J."/>
            <person name="Ingenthron E."/>
            <person name="Cordes M."/>
            <person name="Kohlberg S."/>
            <person name="Sgro J."/>
            <person name="Delgado B."/>
            <person name="Mead K."/>
            <person name="Chinwalla A."/>
            <person name="Leonard S."/>
            <person name="Crouse K."/>
            <person name="Collura K."/>
            <person name="Kudrna D."/>
            <person name="Currie J."/>
            <person name="He R."/>
            <person name="Angelova A."/>
            <person name="Rajasekar S."/>
            <person name="Mueller T."/>
            <person name="Lomeli R."/>
            <person name="Scara G."/>
            <person name="Ko A."/>
            <person name="Delaney K."/>
            <person name="Wissotski M."/>
            <person name="Lopez G."/>
            <person name="Campos D."/>
            <person name="Braidotti M."/>
            <person name="Ashley E."/>
            <person name="Golser W."/>
            <person name="Kim H."/>
            <person name="Lee S."/>
            <person name="Lin J."/>
            <person name="Dujmic Z."/>
            <person name="Kim W."/>
            <person name="Talag J."/>
            <person name="Zuccolo A."/>
            <person name="Fan C."/>
            <person name="Sebastian A."/>
            <person name="Kramer M."/>
            <person name="Spiegel L."/>
            <person name="Nascimento L."/>
            <person name="Zutavern T."/>
            <person name="Miller B."/>
            <person name="Ambroise C."/>
            <person name="Muller S."/>
            <person name="Spooner W."/>
            <person name="Narechania A."/>
            <person name="Ren L."/>
            <person name="Wei S."/>
            <person name="Kumari S."/>
            <person name="Faga B."/>
            <person name="Levy M.J."/>
            <person name="McMahan L."/>
            <person name="Van Buren P."/>
            <person name="Vaughn M.W."/>
            <person name="Ying K."/>
            <person name="Yeh C.-T."/>
            <person name="Emrich S.J."/>
            <person name="Jia Y."/>
            <person name="Kalyanaraman A."/>
            <person name="Hsia A.-P."/>
            <person name="Barbazuk W.B."/>
            <person name="Baucom R.S."/>
            <person name="Brutnell T.P."/>
            <person name="Carpita N.C."/>
            <person name="Chaparro C."/>
            <person name="Chia J.-M."/>
            <person name="Deragon J.-M."/>
            <person name="Estill J.C."/>
            <person name="Fu Y."/>
            <person name="Jeddeloh J.A."/>
            <person name="Han Y."/>
            <person name="Lee H."/>
            <person name="Li P."/>
            <person name="Lisch D.R."/>
            <person name="Liu S."/>
            <person name="Liu Z."/>
            <person name="Nagel D.H."/>
            <person name="McCann M.C."/>
            <person name="SanMiguel P."/>
            <person name="Myers A.M."/>
            <person name="Nettleton D."/>
            <person name="Nguyen J."/>
            <person name="Penning B.W."/>
            <person name="Ponnala L."/>
            <person name="Schneider K.L."/>
            <person name="Schwartz D.C."/>
            <person name="Sharma A."/>
            <person name="Soderlund C."/>
            <person name="Springer N.M."/>
            <person name="Sun Q."/>
            <person name="Wang H."/>
            <person name="Waterman M."/>
            <person name="Westerman R."/>
            <person name="Wolfgruber T.K."/>
            <person name="Yang L."/>
            <person name="Yu Y."/>
            <person name="Zhang L."/>
            <person name="Zhou S."/>
            <person name="Zhu Q."/>
            <person name="Bennetzen J.L."/>
            <person name="Dawe R.K."/>
            <person name="Jiang J."/>
            <person name="Jiang N."/>
            <person name="Presting G.G."/>
            <person name="Wessler S.R."/>
            <person name="Aluru S."/>
            <person name="Martienssen R.A."/>
            <person name="Clifton S.W."/>
            <person name="McCombie W.R."/>
            <person name="Wing R.A."/>
            <person name="Wilson R.K."/>
        </authorList>
    </citation>
    <scope>NUCLEOTIDE SEQUENCE [LARGE SCALE GENOMIC DNA]</scope>
    <source>
        <strain evidence="11">cv. B73</strain>
    </source>
</reference>
<proteinExistence type="evidence at protein level"/>
<dbReference type="GO" id="GO:0016702">
    <property type="term" value="F:oxidoreductase activity, acting on single donors with incorporation of molecular oxygen, incorporation of two atoms of oxygen"/>
    <property type="evidence" value="ECO:0007669"/>
    <property type="project" value="InterPro"/>
</dbReference>
<keyword evidence="5" id="KW-0560">Oxidoreductase</keyword>
<accession>A0A804RAP5</accession>
<keyword evidence="12" id="KW-1267">Proteomics identification</keyword>
<evidence type="ECO:0000256" key="2">
    <source>
        <dbReference type="ARBA" id="ARBA00022723"/>
    </source>
</evidence>
<comment type="similarity">
    <text evidence="1">Belongs to the carotenoid oxygenase family.</text>
</comment>
<evidence type="ECO:0000256" key="3">
    <source>
        <dbReference type="ARBA" id="ARBA00022946"/>
    </source>
</evidence>
<reference evidence="10" key="3">
    <citation type="submission" date="2021-05" db="UniProtKB">
        <authorList>
            <consortium name="EnsemblPlants"/>
        </authorList>
    </citation>
    <scope>IDENTIFICATION</scope>
    <source>
        <strain evidence="10">cv. B73</strain>
    </source>
</reference>
<name>A0A804RAP5_MAIZE</name>
<evidence type="ECO:0000313" key="11">
    <source>
        <dbReference type="Proteomes" id="UP000007305"/>
    </source>
</evidence>